<dbReference type="EMBL" id="CP126980">
    <property type="protein sequence ID" value="WIM93424.1"/>
    <property type="molecule type" value="Genomic_DNA"/>
</dbReference>
<gene>
    <name evidence="4" type="ORF">ACTOB_005401</name>
</gene>
<dbReference type="InterPro" id="IPR045402">
    <property type="entry name" value="GAP1-N2"/>
</dbReference>
<evidence type="ECO:0000313" key="5">
    <source>
        <dbReference type="Proteomes" id="UP001240150"/>
    </source>
</evidence>
<accession>A0ABY8W6G4</accession>
<keyword evidence="5" id="KW-1185">Reference proteome</keyword>
<feature type="domain" description="GTPase-associated protein 1-like C-terminal" evidence="3">
    <location>
        <begin position="275"/>
        <end position="765"/>
    </location>
</feature>
<reference evidence="4 5" key="1">
    <citation type="submission" date="2023-06" db="EMBL/GenBank/DDBJ databases">
        <authorList>
            <person name="Yushchuk O."/>
            <person name="Binda E."/>
            <person name="Ruckert-Reed C."/>
            <person name="Fedorenko V."/>
            <person name="Kalinowski J."/>
            <person name="Marinelli F."/>
        </authorList>
    </citation>
    <scope>NUCLEOTIDE SEQUENCE [LARGE SCALE GENOMIC DNA]</scope>
    <source>
        <strain evidence="4 5">NRRL 3884</strain>
    </source>
</reference>
<feature type="domain" description="GTPase-associated protein 1 middle" evidence="2">
    <location>
        <begin position="149"/>
        <end position="245"/>
    </location>
</feature>
<protein>
    <submittedName>
        <fullName evidence="4">GTPase-associated protein 1-related protein</fullName>
    </submittedName>
</protein>
<evidence type="ECO:0000259" key="3">
    <source>
        <dbReference type="Pfam" id="PF20052"/>
    </source>
</evidence>
<organism evidence="4 5">
    <name type="scientific">Actinoplanes oblitus</name>
    <dbReference type="NCBI Taxonomy" id="3040509"/>
    <lineage>
        <taxon>Bacteria</taxon>
        <taxon>Bacillati</taxon>
        <taxon>Actinomycetota</taxon>
        <taxon>Actinomycetes</taxon>
        <taxon>Micromonosporales</taxon>
        <taxon>Micromonosporaceae</taxon>
        <taxon>Actinoplanes</taxon>
    </lineage>
</organism>
<dbReference type="Pfam" id="PF20013">
    <property type="entry name" value="GAP1-N2"/>
    <property type="match status" value="1"/>
</dbReference>
<evidence type="ECO:0000313" key="4">
    <source>
        <dbReference type="EMBL" id="WIM93424.1"/>
    </source>
</evidence>
<dbReference type="InterPro" id="IPR045401">
    <property type="entry name" value="GAP1-M"/>
</dbReference>
<dbReference type="Pfam" id="PF20052">
    <property type="entry name" value="GAP1-C"/>
    <property type="match status" value="1"/>
</dbReference>
<sequence length="804" mass="85659">MAFGQLYYTSCLTGLAGAPGFQYNAVSPGVTAEVMRDAEALTTYRPPRGITLLSDAEAVRSAPRNLCFRPGPPALIANVVYTGVDYSRRPGNFFAHTLVTGDLRADLGGLLPIDLWRAPCWTATPAGTTRLAALPAPPAAGPLDDDALHRFLAGRSGRQRLLPALIAAAADAVHHEQRKLVIVAPDSDDVAGWLGLLSRLLPPATAYRMSFATYQQDVRYSTVHVVGTSSDEVVGSDVSAHHVFDSDEERMSDVPVPRLAVLLGELGIVSARRAWGQAEQLATGAEESLDDWLPVFAAALLAYSPEASAATGFGDEVAPWLAEHAARLDPRPVERIADRVLAALAATAGDDAVTSLGFLARAADQADLPGLLERVESAIVEGFLARVRDAAASPAAPAVPIRTASARRYAETALAASLPGLPAPAALAALRWAGSAGIRLPGEVLFRAGRQIGPALLTAGDDPAVDQVLSTAPRVRAGVVAYLDEVGLAELDRMVTAFGAGLADRLRPELDDSGPAVQQALAVVAVRTGRLDPVAALRSAGAGIDERLLAMLLPTGPWPAGLALRILSVLGDRALVPPVLDELEQTVLAWPATAELTDYADLCLRLSGTRVSRPAELRIGLVADADEWPGRLRGARGAQRAAVRADLREWFGRLNEAERELADALLLIKVGDRSVVARAELIIVRPALRRAYCAGLAESLRKDRGDLAAAATALRTLDQLARLRPSPQVGDASIELDRVLRRTLGRWDARQQQRLVQMLAANGKSEPSGFARHWFQQAPPRLLDRLLRRRPQAPDPSGSRRRSF</sequence>
<dbReference type="InterPro" id="IPR049532">
    <property type="entry name" value="GAP1-like_C"/>
</dbReference>
<dbReference type="RefSeq" id="WP_284914631.1">
    <property type="nucleotide sequence ID" value="NZ_CP126980.1"/>
</dbReference>
<evidence type="ECO:0000259" key="2">
    <source>
        <dbReference type="Pfam" id="PF20014"/>
    </source>
</evidence>
<dbReference type="Proteomes" id="UP001240150">
    <property type="component" value="Chromosome"/>
</dbReference>
<feature type="domain" description="GTPase-associated protein 1 N-terminal" evidence="1">
    <location>
        <begin position="3"/>
        <end position="136"/>
    </location>
</feature>
<evidence type="ECO:0000259" key="1">
    <source>
        <dbReference type="Pfam" id="PF20013"/>
    </source>
</evidence>
<name>A0ABY8W6G4_9ACTN</name>
<dbReference type="Pfam" id="PF20014">
    <property type="entry name" value="GAP1-M"/>
    <property type="match status" value="1"/>
</dbReference>
<proteinExistence type="predicted"/>